<evidence type="ECO:0000313" key="3">
    <source>
        <dbReference type="Proteomes" id="UP001139366"/>
    </source>
</evidence>
<keyword evidence="3" id="KW-1185">Reference proteome</keyword>
<feature type="transmembrane region" description="Helical" evidence="1">
    <location>
        <begin position="92"/>
        <end position="110"/>
    </location>
</feature>
<dbReference type="AlphaFoldDB" id="A0A9X1H6F3"/>
<accession>A0A9X1H6F3</accession>
<keyword evidence="1" id="KW-0812">Transmembrane</keyword>
<feature type="transmembrane region" description="Helical" evidence="1">
    <location>
        <begin position="130"/>
        <end position="153"/>
    </location>
</feature>
<keyword evidence="1" id="KW-1133">Transmembrane helix</keyword>
<evidence type="ECO:0000313" key="2">
    <source>
        <dbReference type="EMBL" id="MBZ4033380.1"/>
    </source>
</evidence>
<gene>
    <name evidence="2" type="ORF">K6T82_01275</name>
</gene>
<feature type="transmembrane region" description="Helical" evidence="1">
    <location>
        <begin position="62"/>
        <end position="80"/>
    </location>
</feature>
<name>A0A9X1H6F3_9FLAO</name>
<reference evidence="2 3" key="1">
    <citation type="journal article" date="2023" name="Antonie Van Leeuwenhoek">
        <title>Flavobacterium potami sp. nov., a multi-metal resistance genes harbouring bacterium isolated from shallow river silt.</title>
        <authorList>
            <person name="Li S."/>
            <person name="Mao S."/>
            <person name="Mu W."/>
            <person name="Guo B."/>
            <person name="Li C."/>
            <person name="Zhu Q."/>
            <person name="Hou X."/>
            <person name="Zhao Y."/>
            <person name="Wei S."/>
            <person name="Liu H."/>
            <person name="Liu A."/>
        </authorList>
    </citation>
    <scope>NUCLEOTIDE SEQUENCE [LARGE SCALE GENOMIC DNA]</scope>
    <source>
        <strain evidence="2 3">17A</strain>
    </source>
</reference>
<proteinExistence type="predicted"/>
<dbReference type="Proteomes" id="UP001139366">
    <property type="component" value="Unassembled WGS sequence"/>
</dbReference>
<comment type="caution">
    <text evidence="2">The sequence shown here is derived from an EMBL/GenBank/DDBJ whole genome shotgun (WGS) entry which is preliminary data.</text>
</comment>
<keyword evidence="1" id="KW-0472">Membrane</keyword>
<feature type="transmembrane region" description="Helical" evidence="1">
    <location>
        <begin position="6"/>
        <end position="27"/>
    </location>
</feature>
<dbReference type="RefSeq" id="WP_223704210.1">
    <property type="nucleotide sequence ID" value="NZ_JAINUY010000001.1"/>
</dbReference>
<sequence length="161" mass="18437">MDPYLIVQLILISIGATSAMTWFSYFISKIFQKQYKEPIILATVFGEFNFNISGGIKRKVGWMLHFLIGFLFVAGYHIILDENILSISIPSAILLGSISGIIGIIGWFIIFKNTNYKPRIDFTGYYIQLFFAHIVFALVAVFLYYMTLILVIVTKDYITYS</sequence>
<evidence type="ECO:0008006" key="4">
    <source>
        <dbReference type="Google" id="ProtNLM"/>
    </source>
</evidence>
<organism evidence="2 3">
    <name type="scientific">Flavobacterium potami</name>
    <dbReference type="NCBI Taxonomy" id="2872310"/>
    <lineage>
        <taxon>Bacteria</taxon>
        <taxon>Pseudomonadati</taxon>
        <taxon>Bacteroidota</taxon>
        <taxon>Flavobacteriia</taxon>
        <taxon>Flavobacteriales</taxon>
        <taxon>Flavobacteriaceae</taxon>
        <taxon>Flavobacterium</taxon>
    </lineage>
</organism>
<evidence type="ECO:0000256" key="1">
    <source>
        <dbReference type="SAM" id="Phobius"/>
    </source>
</evidence>
<dbReference type="EMBL" id="JAINUY010000001">
    <property type="protein sequence ID" value="MBZ4033380.1"/>
    <property type="molecule type" value="Genomic_DNA"/>
</dbReference>
<protein>
    <recommendedName>
        <fullName evidence="4">DUF2938 domain-containing protein</fullName>
    </recommendedName>
</protein>